<feature type="transmembrane region" description="Helical" evidence="6">
    <location>
        <begin position="230"/>
        <end position="255"/>
    </location>
</feature>
<comment type="similarity">
    <text evidence="2">Belongs to the acetate uptake transporter (AceTr) (TC 2.A.96) family.</text>
</comment>
<dbReference type="AlphaFoldDB" id="A0A177DDD8"/>
<keyword evidence="5 6" id="KW-0472">Membrane</keyword>
<keyword evidence="4 6" id="KW-1133">Transmembrane helix</keyword>
<dbReference type="Pfam" id="PF01184">
    <property type="entry name" value="Gpr1_Fun34_YaaH"/>
    <property type="match status" value="1"/>
</dbReference>
<feature type="transmembrane region" description="Helical" evidence="6">
    <location>
        <begin position="169"/>
        <end position="188"/>
    </location>
</feature>
<dbReference type="EMBL" id="KV441485">
    <property type="protein sequence ID" value="OAG17725.1"/>
    <property type="molecule type" value="Genomic_DNA"/>
</dbReference>
<evidence type="ECO:0000256" key="4">
    <source>
        <dbReference type="ARBA" id="ARBA00022989"/>
    </source>
</evidence>
<feature type="transmembrane region" description="Helical" evidence="6">
    <location>
        <begin position="128"/>
        <end position="149"/>
    </location>
</feature>
<feature type="transmembrane region" description="Helical" evidence="6">
    <location>
        <begin position="65"/>
        <end position="84"/>
    </location>
</feature>
<keyword evidence="3 6" id="KW-0812">Transmembrane</keyword>
<dbReference type="InterPro" id="IPR051633">
    <property type="entry name" value="AceTr"/>
</dbReference>
<evidence type="ECO:0000313" key="10">
    <source>
        <dbReference type="Proteomes" id="UP000291422"/>
    </source>
</evidence>
<proteinExistence type="inferred from homology"/>
<sequence length="283" mass="30423">MTSHDYSSTTVNRHQDAHYDSEEKLRYELAKTVTLTPELYERLFLNPKTRVSGDLRSRFGNPTPVGVLGFSIAVMPLACAFMGWQGSGGLSVATGTVNIFFGGMLLILAGIGEFLLGNTFPMMVFLGYGAHFFAYATTFVPAFNSIGYFNPDGSGTGSPGTSNQTSVFLASYAFYLIVMCILSFIFLLGSLRVNVVFVLIFMFATIGFGLGAGAFFNLSNGNAVVGTRLATGTGACFFAASVLGFYFLLALIIAIMELPVPDLPVCDLSMVIKARPRGVIKEE</sequence>
<keyword evidence="9" id="KW-1185">Reference proteome</keyword>
<name>A0A177DDD8_ALTAL</name>
<evidence type="ECO:0000256" key="2">
    <source>
        <dbReference type="ARBA" id="ARBA00005587"/>
    </source>
</evidence>
<dbReference type="GeneID" id="29116359"/>
<reference evidence="10" key="2">
    <citation type="journal article" date="2019" name="bioRxiv">
        <title>Genomics, evolutionary history and diagnostics of the Alternaria alternata species group including apple and Asian pear pathotypes.</title>
        <authorList>
            <person name="Armitage A.D."/>
            <person name="Cockerton H.M."/>
            <person name="Sreenivasaprasad S."/>
            <person name="Woodhall J.W."/>
            <person name="Lane C.R."/>
            <person name="Harrison R.J."/>
            <person name="Clarkson J.P."/>
        </authorList>
    </citation>
    <scope>NUCLEOTIDE SEQUENCE [LARGE SCALE GENOMIC DNA]</scope>
    <source>
        <strain evidence="10">FERA 1177</strain>
    </source>
</reference>
<reference evidence="7 9" key="1">
    <citation type="submission" date="2016-05" db="EMBL/GenBank/DDBJ databases">
        <title>Comparative analysis of secretome profiles of manganese(II)-oxidizing ascomycete fungi.</title>
        <authorList>
            <consortium name="DOE Joint Genome Institute"/>
            <person name="Zeiner C.A."/>
            <person name="Purvine S.O."/>
            <person name="Zink E.M."/>
            <person name="Wu S."/>
            <person name="Pasa-Tolic L."/>
            <person name="Chaput D.L."/>
            <person name="Haridas S."/>
            <person name="Grigoriev I.V."/>
            <person name="Santelli C.M."/>
            <person name="Hansel C.M."/>
        </authorList>
    </citation>
    <scope>NUCLEOTIDE SEQUENCE [LARGE SCALE GENOMIC DNA]</scope>
    <source>
        <strain evidence="7 9">SRC1lrK2f</strain>
    </source>
</reference>
<dbReference type="OMA" id="FMICATR"/>
<accession>A0A177DDD8</accession>
<dbReference type="RefSeq" id="XP_018383146.1">
    <property type="nucleotide sequence ID" value="XM_018530765.1"/>
</dbReference>
<gene>
    <name evidence="8" type="ORF">AA0117_g10830</name>
    <name evidence="7" type="ORF">CC77DRAFT_233303</name>
</gene>
<organism evidence="7 9">
    <name type="scientific">Alternaria alternata</name>
    <name type="common">Alternaria rot fungus</name>
    <name type="synonym">Torula alternata</name>
    <dbReference type="NCBI Taxonomy" id="5599"/>
    <lineage>
        <taxon>Eukaryota</taxon>
        <taxon>Fungi</taxon>
        <taxon>Dikarya</taxon>
        <taxon>Ascomycota</taxon>
        <taxon>Pezizomycotina</taxon>
        <taxon>Dothideomycetes</taxon>
        <taxon>Pleosporomycetidae</taxon>
        <taxon>Pleosporales</taxon>
        <taxon>Pleosporineae</taxon>
        <taxon>Pleosporaceae</taxon>
        <taxon>Alternaria</taxon>
        <taxon>Alternaria sect. Alternaria</taxon>
        <taxon>Alternaria alternata complex</taxon>
    </lineage>
</organism>
<dbReference type="GO" id="GO:0015123">
    <property type="term" value="F:acetate transmembrane transporter activity"/>
    <property type="evidence" value="ECO:0007669"/>
    <property type="project" value="TreeGrafter"/>
</dbReference>
<evidence type="ECO:0000256" key="3">
    <source>
        <dbReference type="ARBA" id="ARBA00022692"/>
    </source>
</evidence>
<dbReference type="InterPro" id="IPR000791">
    <property type="entry name" value="Gpr1/Fun34/SatP-like"/>
</dbReference>
<protein>
    <submittedName>
        <fullName evidence="7">Plasma membrane ammonium transporter</fullName>
    </submittedName>
</protein>
<reference evidence="8" key="3">
    <citation type="journal article" date="2019" name="J. ISSAAS">
        <title>Genomics, evolutionary history and diagnostics of the Alternaria alternata species group including apple and Asian pear pathotypes.</title>
        <authorList>
            <person name="Armitage A.D."/>
            <person name="Cockerton H.M."/>
            <person name="Sreenivasaprasad S."/>
            <person name="Woodhall J."/>
            <person name="Lane C."/>
            <person name="Harrison R.J."/>
            <person name="Clarkson J.P."/>
        </authorList>
    </citation>
    <scope>NUCLEOTIDE SEQUENCE</scope>
    <source>
        <strain evidence="8">FERA 1177</strain>
    </source>
</reference>
<feature type="transmembrane region" description="Helical" evidence="6">
    <location>
        <begin position="96"/>
        <end position="116"/>
    </location>
</feature>
<evidence type="ECO:0000313" key="7">
    <source>
        <dbReference type="EMBL" id="OAG17725.1"/>
    </source>
</evidence>
<dbReference type="PANTHER" id="PTHR31123:SF4">
    <property type="entry name" value="PROTEIN ALCS"/>
    <property type="match status" value="1"/>
</dbReference>
<evidence type="ECO:0000256" key="5">
    <source>
        <dbReference type="ARBA" id="ARBA00023136"/>
    </source>
</evidence>
<evidence type="ECO:0000256" key="6">
    <source>
        <dbReference type="SAM" id="Phobius"/>
    </source>
</evidence>
<dbReference type="PANTHER" id="PTHR31123">
    <property type="entry name" value="ACCUMULATION OF DYADS PROTEIN 2-RELATED"/>
    <property type="match status" value="1"/>
</dbReference>
<dbReference type="KEGG" id="aalt:CC77DRAFT_233303"/>
<dbReference type="Proteomes" id="UP000291422">
    <property type="component" value="Unassembled WGS sequence"/>
</dbReference>
<evidence type="ECO:0000313" key="8">
    <source>
        <dbReference type="EMBL" id="RYN69298.1"/>
    </source>
</evidence>
<dbReference type="Proteomes" id="UP000077248">
    <property type="component" value="Unassembled WGS sequence"/>
</dbReference>
<evidence type="ECO:0000256" key="1">
    <source>
        <dbReference type="ARBA" id="ARBA00004141"/>
    </source>
</evidence>
<dbReference type="EMBL" id="PDXD01000044">
    <property type="protein sequence ID" value="RYN69298.1"/>
    <property type="molecule type" value="Genomic_DNA"/>
</dbReference>
<comment type="subcellular location">
    <subcellularLocation>
        <location evidence="1">Membrane</location>
        <topology evidence="1">Multi-pass membrane protein</topology>
    </subcellularLocation>
</comment>
<feature type="transmembrane region" description="Helical" evidence="6">
    <location>
        <begin position="195"/>
        <end position="218"/>
    </location>
</feature>
<dbReference type="GO" id="GO:0005886">
    <property type="term" value="C:plasma membrane"/>
    <property type="evidence" value="ECO:0007669"/>
    <property type="project" value="TreeGrafter"/>
</dbReference>
<evidence type="ECO:0000313" key="9">
    <source>
        <dbReference type="Proteomes" id="UP000077248"/>
    </source>
</evidence>
<dbReference type="VEuPathDB" id="FungiDB:CC77DRAFT_233303"/>